<sequence length="676" mass="77471">METINGQICISHAELTGRIITTSNLNALVRKGQVQQVRKGGNGRTALFAVDSLPLKWRTEVYKRYPDLQEQADSREFMDTIEPDGSALLFYQSYKLSDGRNLPEVKQVELANNCAIMNAFRRCIEDCQSKRSKSGNKRAPLGEFWRKAANSLEYLADRFPHSLPRSARRLQMKFSEYLEQGYVCFISGKYQNNNAGKVVTEDQESLLATILSHHNNLTDVRVADYYNHAAREIGWKEITPAAVGVWREKLDVVVSAGRLGVSNFRNNKEMQVKRSRPTAPFLMWTLDGWTVELLYQDTKQTKRGNVTTYTNRLTIVVVLDPCIDYPIGYAVGKQECPELIKEALRNAAVHSRELFGEMLRANQIQCDHYAFKAMSPLYAVMGDKLTPARVKNAKAKPVEPYFNYLNTTFCNRFNNWSGYGVTTDPKRQPNSEALNKLRHQFPDEQGVRKQIDEIMYLERMCKVDKFRELMVNLKPERRLPLSHEQYLLNFGQETGFKNALEGCGLRPTILGVKRDYDCFDLTFREHAAERWTVKYDPDDLSEILAVNDNGTRRYMLTEKYVQPMALADRKPGDYEQLARVQDFNKQLEQQTAERMALNYQRTEQLIASTPALRGSIEDRLLLTDSRGQHKDQRSRKRLAAADIKAIEVKPVDVPVIPQGAAATDTSDYRADDYSIF</sequence>
<comment type="caution">
    <text evidence="1">The sequence shown here is derived from an EMBL/GenBank/DDBJ whole genome shotgun (WGS) entry which is preliminary data.</text>
</comment>
<proteinExistence type="predicted"/>
<protein>
    <recommendedName>
        <fullName evidence="3">Integrase catalytic domain-containing protein</fullName>
    </recommendedName>
</protein>
<evidence type="ECO:0000313" key="1">
    <source>
        <dbReference type="EMBL" id="TGY07499.1"/>
    </source>
</evidence>
<dbReference type="Gene3D" id="3.30.420.10">
    <property type="entry name" value="Ribonuclease H-like superfamily/Ribonuclease H"/>
    <property type="match status" value="1"/>
</dbReference>
<gene>
    <name evidence="1" type="ORF">E5356_04170</name>
</gene>
<dbReference type="RefSeq" id="WP_136013695.1">
    <property type="nucleotide sequence ID" value="NZ_SRZA01000006.1"/>
</dbReference>
<name>A0A4S2B0M3_9BACE</name>
<evidence type="ECO:0000313" key="2">
    <source>
        <dbReference type="Proteomes" id="UP000305751"/>
    </source>
</evidence>
<dbReference type="InterPro" id="IPR036397">
    <property type="entry name" value="RNaseH_sf"/>
</dbReference>
<accession>A0A4S2B0M3</accession>
<dbReference type="GO" id="GO:0003676">
    <property type="term" value="F:nucleic acid binding"/>
    <property type="evidence" value="ECO:0007669"/>
    <property type="project" value="InterPro"/>
</dbReference>
<organism evidence="1 2">
    <name type="scientific">Bacteroides acidifaciens</name>
    <dbReference type="NCBI Taxonomy" id="85831"/>
    <lineage>
        <taxon>Bacteria</taxon>
        <taxon>Pseudomonadati</taxon>
        <taxon>Bacteroidota</taxon>
        <taxon>Bacteroidia</taxon>
        <taxon>Bacteroidales</taxon>
        <taxon>Bacteroidaceae</taxon>
        <taxon>Bacteroides</taxon>
    </lineage>
</organism>
<dbReference type="EMBL" id="SRZA01000006">
    <property type="protein sequence ID" value="TGY07499.1"/>
    <property type="molecule type" value="Genomic_DNA"/>
</dbReference>
<evidence type="ECO:0008006" key="3">
    <source>
        <dbReference type="Google" id="ProtNLM"/>
    </source>
</evidence>
<dbReference type="Proteomes" id="UP000305751">
    <property type="component" value="Unassembled WGS sequence"/>
</dbReference>
<reference evidence="1 2" key="1">
    <citation type="submission" date="2019-04" db="EMBL/GenBank/DDBJ databases">
        <title>Microbes associate with the intestines of laboratory mice.</title>
        <authorList>
            <person name="Navarre W."/>
            <person name="Wong E."/>
            <person name="Huang K."/>
            <person name="Tropini C."/>
            <person name="Ng K."/>
            <person name="Yu B."/>
        </authorList>
    </citation>
    <scope>NUCLEOTIDE SEQUENCE [LARGE SCALE GENOMIC DNA]</scope>
    <source>
        <strain evidence="1 2">NM70_E10</strain>
    </source>
</reference>
<keyword evidence="2" id="KW-1185">Reference proteome</keyword>
<dbReference type="AlphaFoldDB" id="A0A4S2B0M3"/>